<organism evidence="2">
    <name type="scientific">Cacopsylla melanoneura</name>
    <dbReference type="NCBI Taxonomy" id="428564"/>
    <lineage>
        <taxon>Eukaryota</taxon>
        <taxon>Metazoa</taxon>
        <taxon>Ecdysozoa</taxon>
        <taxon>Arthropoda</taxon>
        <taxon>Hexapoda</taxon>
        <taxon>Insecta</taxon>
        <taxon>Pterygota</taxon>
        <taxon>Neoptera</taxon>
        <taxon>Paraneoptera</taxon>
        <taxon>Hemiptera</taxon>
        <taxon>Sternorrhyncha</taxon>
        <taxon>Psylloidea</taxon>
        <taxon>Psyllidae</taxon>
        <taxon>Psyllinae</taxon>
        <taxon>Cacopsylla</taxon>
    </lineage>
</organism>
<accession>A0A8D8TGL1</accession>
<evidence type="ECO:0000256" key="1">
    <source>
        <dbReference type="SAM" id="MobiDB-lite"/>
    </source>
</evidence>
<sequence>MVGFVVVLRGQFLDGDETRDGERDQGGEDGLLGDQSNDEVGENGEQLQLQFQTNDEGDELFDELLLLATAFLDEFANFALQVGWDRVNHSTGSRHNFSDNWFQVPLERSFLEEVGGLVVGERFEGRFPLVGVGRVENFVLFQLFGEGTARFLS</sequence>
<dbReference type="EMBL" id="HBUF01419895">
    <property type="protein sequence ID" value="CAG6740613.1"/>
    <property type="molecule type" value="Transcribed_RNA"/>
</dbReference>
<reference evidence="2" key="1">
    <citation type="submission" date="2021-05" db="EMBL/GenBank/DDBJ databases">
        <authorList>
            <person name="Alioto T."/>
            <person name="Alioto T."/>
            <person name="Gomez Garrido J."/>
        </authorList>
    </citation>
    <scope>NUCLEOTIDE SEQUENCE</scope>
</reference>
<feature type="region of interest" description="Disordered" evidence="1">
    <location>
        <begin position="16"/>
        <end position="39"/>
    </location>
</feature>
<proteinExistence type="predicted"/>
<evidence type="ECO:0000313" key="2">
    <source>
        <dbReference type="EMBL" id="CAG6686129.1"/>
    </source>
</evidence>
<dbReference type="EMBL" id="HBUF01275008">
    <property type="protein sequence ID" value="CAG6686129.1"/>
    <property type="molecule type" value="Transcribed_RNA"/>
</dbReference>
<feature type="compositionally biased region" description="Basic and acidic residues" evidence="1">
    <location>
        <begin position="16"/>
        <end position="26"/>
    </location>
</feature>
<dbReference type="AlphaFoldDB" id="A0A8D8TGL1"/>
<dbReference type="EMBL" id="HBUF01275007">
    <property type="protein sequence ID" value="CAG6686128.1"/>
    <property type="molecule type" value="Transcribed_RNA"/>
</dbReference>
<name>A0A8D8TGL1_9HEMI</name>
<protein>
    <submittedName>
        <fullName evidence="2">Uncharacterized protein</fullName>
    </submittedName>
</protein>